<accession>A0A914HJP7</accession>
<name>A0A914HJP7_GLORO</name>
<feature type="compositionally biased region" description="Polar residues" evidence="1">
    <location>
        <begin position="23"/>
        <end position="33"/>
    </location>
</feature>
<keyword evidence="3" id="KW-1185">Reference proteome</keyword>
<evidence type="ECO:0000313" key="3">
    <source>
        <dbReference type="Proteomes" id="UP000887572"/>
    </source>
</evidence>
<protein>
    <submittedName>
        <fullName evidence="4">Uncharacterized protein</fullName>
    </submittedName>
</protein>
<feature type="compositionally biased region" description="Acidic residues" evidence="1">
    <location>
        <begin position="262"/>
        <end position="275"/>
    </location>
</feature>
<feature type="compositionally biased region" description="Pro residues" evidence="1">
    <location>
        <begin position="111"/>
        <end position="120"/>
    </location>
</feature>
<feature type="compositionally biased region" description="Acidic residues" evidence="1">
    <location>
        <begin position="291"/>
        <end position="307"/>
    </location>
</feature>
<proteinExistence type="predicted"/>
<reference evidence="4" key="1">
    <citation type="submission" date="2022-11" db="UniProtKB">
        <authorList>
            <consortium name="WormBaseParasite"/>
        </authorList>
    </citation>
    <scope>IDENTIFICATION</scope>
</reference>
<dbReference type="WBParaSite" id="Gr19_v10_g2109.t2">
    <property type="protein sequence ID" value="Gr19_v10_g2109.t2"/>
    <property type="gene ID" value="Gr19_v10_g2109"/>
</dbReference>
<feature type="compositionally biased region" description="Polar residues" evidence="1">
    <location>
        <begin position="309"/>
        <end position="322"/>
    </location>
</feature>
<feature type="region of interest" description="Disordered" evidence="1">
    <location>
        <begin position="19"/>
        <end position="346"/>
    </location>
</feature>
<dbReference type="AlphaFoldDB" id="A0A914HJP7"/>
<organism evidence="3 4">
    <name type="scientific">Globodera rostochiensis</name>
    <name type="common">Golden nematode worm</name>
    <name type="synonym">Heterodera rostochiensis</name>
    <dbReference type="NCBI Taxonomy" id="31243"/>
    <lineage>
        <taxon>Eukaryota</taxon>
        <taxon>Metazoa</taxon>
        <taxon>Ecdysozoa</taxon>
        <taxon>Nematoda</taxon>
        <taxon>Chromadorea</taxon>
        <taxon>Rhabditida</taxon>
        <taxon>Tylenchina</taxon>
        <taxon>Tylenchomorpha</taxon>
        <taxon>Tylenchoidea</taxon>
        <taxon>Heteroderidae</taxon>
        <taxon>Heteroderinae</taxon>
        <taxon>Globodera</taxon>
    </lineage>
</organism>
<evidence type="ECO:0000256" key="2">
    <source>
        <dbReference type="SAM" id="SignalP"/>
    </source>
</evidence>
<sequence>MRTILFLAVLCLITASILETGATPETSPKKTNASSKTGPASPGKPGPPSPGKHGPPSHDKTGPPSPGKHGPPSHDKTGPPSPGKHGPPSHDKTGPPSPGKHGPPSHDKTGPPSPGKPGPPSHGKTGPPSDGKTGPPSPGKHGPAAGTVKLVNSPSMKLSTAQAKKSPSKSDPKSPSTKSPIKSEDTKSPKKKSSPIRANRLAHMRIDEHHSSAQATPPNSPDNKSEQLDNEPEEELENPGLVMKVDKSESAPKSSNSPLLVDNDDDDDDDDDDSMEDHGIKLAEAPKSLLDDDNDDDGDKDGMDGDVDSASNESGSKTATMRDNNEVSKEDPFGADDALKEPVVTE</sequence>
<evidence type="ECO:0000313" key="4">
    <source>
        <dbReference type="WBParaSite" id="Gr19_v10_g2109.t2"/>
    </source>
</evidence>
<feature type="compositionally biased region" description="Acidic residues" evidence="1">
    <location>
        <begin position="228"/>
        <end position="237"/>
    </location>
</feature>
<dbReference type="Proteomes" id="UP000887572">
    <property type="component" value="Unplaced"/>
</dbReference>
<feature type="signal peptide" evidence="2">
    <location>
        <begin position="1"/>
        <end position="22"/>
    </location>
</feature>
<feature type="chain" id="PRO_5037089086" evidence="2">
    <location>
        <begin position="23"/>
        <end position="346"/>
    </location>
</feature>
<keyword evidence="2" id="KW-0732">Signal</keyword>
<feature type="compositionally biased region" description="Polar residues" evidence="1">
    <location>
        <begin position="150"/>
        <end position="163"/>
    </location>
</feature>
<evidence type="ECO:0000256" key="1">
    <source>
        <dbReference type="SAM" id="MobiDB-lite"/>
    </source>
</evidence>
<feature type="compositionally biased region" description="Basic and acidic residues" evidence="1">
    <location>
        <begin position="323"/>
        <end position="340"/>
    </location>
</feature>